<dbReference type="InterPro" id="IPR017871">
    <property type="entry name" value="ABC_transporter-like_CS"/>
</dbReference>
<dbReference type="SMART" id="SM00382">
    <property type="entry name" value="AAA"/>
    <property type="match status" value="2"/>
</dbReference>
<comment type="similarity">
    <text evidence="2">Belongs to the ABC transporter superfamily.</text>
</comment>
<keyword evidence="7 11" id="KW-0067">ATP-binding</keyword>
<dbReference type="PANTHER" id="PTHR43297">
    <property type="entry name" value="OLIGOPEPTIDE TRANSPORT ATP-BINDING PROTEIN APPD"/>
    <property type="match status" value="1"/>
</dbReference>
<dbReference type="GO" id="GO:0005524">
    <property type="term" value="F:ATP binding"/>
    <property type="evidence" value="ECO:0007669"/>
    <property type="project" value="UniProtKB-KW"/>
</dbReference>
<dbReference type="AlphaFoldDB" id="A0A934MAX6"/>
<dbReference type="InterPro" id="IPR050388">
    <property type="entry name" value="ABC_Ni/Peptide_Import"/>
</dbReference>
<evidence type="ECO:0000256" key="9">
    <source>
        <dbReference type="ARBA" id="ARBA00023136"/>
    </source>
</evidence>
<evidence type="ECO:0000256" key="8">
    <source>
        <dbReference type="ARBA" id="ARBA00022967"/>
    </source>
</evidence>
<evidence type="ECO:0000256" key="7">
    <source>
        <dbReference type="ARBA" id="ARBA00022840"/>
    </source>
</evidence>
<feature type="domain" description="ABC transporter" evidence="10">
    <location>
        <begin position="297"/>
        <end position="530"/>
    </location>
</feature>
<dbReference type="GO" id="GO:0015833">
    <property type="term" value="P:peptide transport"/>
    <property type="evidence" value="ECO:0007669"/>
    <property type="project" value="InterPro"/>
</dbReference>
<keyword evidence="9" id="KW-0472">Membrane</keyword>
<evidence type="ECO:0000313" key="12">
    <source>
        <dbReference type="Proteomes" id="UP000645966"/>
    </source>
</evidence>
<dbReference type="InterPro" id="IPR013563">
    <property type="entry name" value="Oligopep_ABC_C"/>
</dbReference>
<dbReference type="NCBIfam" id="NF008453">
    <property type="entry name" value="PRK11308.1"/>
    <property type="match status" value="2"/>
</dbReference>
<dbReference type="InterPro" id="IPR003439">
    <property type="entry name" value="ABC_transporter-like_ATP-bd"/>
</dbReference>
<gene>
    <name evidence="11" type="ORF">JDV75_06645</name>
</gene>
<sequence>MTLLTVTDLGVDTQRGETLIGQVSFTIDSGERVGLIGESGSGKSLTALSLMGLLPDNLSAHGEMALDGESGNLVDYPDRRMRTLRGRRVSMVFQEPMTALNPLMTVGAQVAEVMTHHGTVDSDDAARDRTLELLADVRIADPERIYGTYPHQLSGGQRQRILIAMALANDPDLLICDEPTTALDVTVQRQIVDLILELVERRGTGLLFITHDLALVSGVCERILVMRDGNLVESGTTEQILTDPTHDYTRGLLAASDLDARDPDGHLYTVETAATGGYRPGHLHKVPAVPSIGEVVLSATGVSRTFLGKRRGFLGPRRRTEALRDVSLELRRGQRLGIVGGSGSGKSTLLRILAGLDSPTTGIVAHAERAQVVFQDPMGSLDPRMRIGAIVEEPLLGLGIPAEERRARVAEVLGEVGIGADAVDRFPHEFSGGQRQRISIARALSVKPDVLFADEAVSALDVSVRAQVLNLLSDLVADYGLALFFVSHDLSVIRQMCSDVLVLNHGDVVEAGPVDRIWGNPQADYTRELLAAVPRLVGR</sequence>
<dbReference type="RefSeq" id="WP_198738419.1">
    <property type="nucleotide sequence ID" value="NZ_JAEIOS010000011.1"/>
</dbReference>
<keyword evidence="5" id="KW-0997">Cell inner membrane</keyword>
<evidence type="ECO:0000256" key="2">
    <source>
        <dbReference type="ARBA" id="ARBA00005417"/>
    </source>
</evidence>
<dbReference type="Pfam" id="PF08352">
    <property type="entry name" value="oligo_HPY"/>
    <property type="match status" value="2"/>
</dbReference>
<dbReference type="InterPro" id="IPR003593">
    <property type="entry name" value="AAA+_ATPase"/>
</dbReference>
<evidence type="ECO:0000256" key="3">
    <source>
        <dbReference type="ARBA" id="ARBA00022448"/>
    </source>
</evidence>
<dbReference type="Gene3D" id="3.40.50.300">
    <property type="entry name" value="P-loop containing nucleotide triphosphate hydrolases"/>
    <property type="match status" value="2"/>
</dbReference>
<comment type="caution">
    <text evidence="11">The sequence shown here is derived from an EMBL/GenBank/DDBJ whole genome shotgun (WGS) entry which is preliminary data.</text>
</comment>
<evidence type="ECO:0000256" key="6">
    <source>
        <dbReference type="ARBA" id="ARBA00022741"/>
    </source>
</evidence>
<dbReference type="GO" id="GO:0005886">
    <property type="term" value="C:plasma membrane"/>
    <property type="evidence" value="ECO:0007669"/>
    <property type="project" value="UniProtKB-SubCell"/>
</dbReference>
<name>A0A934MAX6_9CORY</name>
<organism evidence="11 12">
    <name type="scientific">Corynebacterium meridianum</name>
    <dbReference type="NCBI Taxonomy" id="2765363"/>
    <lineage>
        <taxon>Bacteria</taxon>
        <taxon>Bacillati</taxon>
        <taxon>Actinomycetota</taxon>
        <taxon>Actinomycetes</taxon>
        <taxon>Mycobacteriales</taxon>
        <taxon>Corynebacteriaceae</taxon>
        <taxon>Corynebacterium</taxon>
    </lineage>
</organism>
<dbReference type="CDD" id="cd03257">
    <property type="entry name" value="ABC_NikE_OppD_transporters"/>
    <property type="match status" value="2"/>
</dbReference>
<dbReference type="PANTHER" id="PTHR43297:SF14">
    <property type="entry name" value="ATPASE AAA-TYPE CORE DOMAIN-CONTAINING PROTEIN"/>
    <property type="match status" value="1"/>
</dbReference>
<dbReference type="Proteomes" id="UP000645966">
    <property type="component" value="Unassembled WGS sequence"/>
</dbReference>
<accession>A0A934MAX6</accession>
<dbReference type="GO" id="GO:0016887">
    <property type="term" value="F:ATP hydrolysis activity"/>
    <property type="evidence" value="ECO:0007669"/>
    <property type="project" value="InterPro"/>
</dbReference>
<comment type="subcellular location">
    <subcellularLocation>
        <location evidence="1">Cell membrane</location>
        <topology evidence="1">Peripheral membrane protein</topology>
    </subcellularLocation>
</comment>
<reference evidence="11" key="1">
    <citation type="submission" date="2020-12" db="EMBL/GenBank/DDBJ databases">
        <title>Genome public.</title>
        <authorList>
            <person name="Sun Q."/>
        </authorList>
    </citation>
    <scope>NUCLEOTIDE SEQUENCE</scope>
    <source>
        <strain evidence="11">CCM 8863</strain>
    </source>
</reference>
<keyword evidence="3" id="KW-0813">Transport</keyword>
<feature type="domain" description="ABC transporter" evidence="10">
    <location>
        <begin position="4"/>
        <end position="253"/>
    </location>
</feature>
<dbReference type="InterPro" id="IPR027417">
    <property type="entry name" value="P-loop_NTPase"/>
</dbReference>
<evidence type="ECO:0000256" key="1">
    <source>
        <dbReference type="ARBA" id="ARBA00004202"/>
    </source>
</evidence>
<evidence type="ECO:0000256" key="5">
    <source>
        <dbReference type="ARBA" id="ARBA00022519"/>
    </source>
</evidence>
<dbReference type="EMBL" id="JAEIOS010000011">
    <property type="protein sequence ID" value="MBI8989438.1"/>
    <property type="molecule type" value="Genomic_DNA"/>
</dbReference>
<dbReference type="SUPFAM" id="SSF52540">
    <property type="entry name" value="P-loop containing nucleoside triphosphate hydrolases"/>
    <property type="match status" value="2"/>
</dbReference>
<dbReference type="PROSITE" id="PS50893">
    <property type="entry name" value="ABC_TRANSPORTER_2"/>
    <property type="match status" value="2"/>
</dbReference>
<evidence type="ECO:0000256" key="4">
    <source>
        <dbReference type="ARBA" id="ARBA00022475"/>
    </source>
</evidence>
<evidence type="ECO:0000313" key="11">
    <source>
        <dbReference type="EMBL" id="MBI8989438.1"/>
    </source>
</evidence>
<keyword evidence="6" id="KW-0547">Nucleotide-binding</keyword>
<keyword evidence="4" id="KW-1003">Cell membrane</keyword>
<keyword evidence="8" id="KW-1278">Translocase</keyword>
<dbReference type="PROSITE" id="PS00211">
    <property type="entry name" value="ABC_TRANSPORTER_1"/>
    <property type="match status" value="2"/>
</dbReference>
<dbReference type="Pfam" id="PF00005">
    <property type="entry name" value="ABC_tran"/>
    <property type="match status" value="2"/>
</dbReference>
<keyword evidence="12" id="KW-1185">Reference proteome</keyword>
<proteinExistence type="inferred from homology"/>
<evidence type="ECO:0000259" key="10">
    <source>
        <dbReference type="PROSITE" id="PS50893"/>
    </source>
</evidence>
<protein>
    <submittedName>
        <fullName evidence="11">ABC transporter ATP-binding protein</fullName>
    </submittedName>
</protein>